<comment type="caution">
    <text evidence="1">The sequence shown here is derived from an EMBL/GenBank/DDBJ whole genome shotgun (WGS) entry which is preliminary data.</text>
</comment>
<dbReference type="Proteomes" id="UP001151002">
    <property type="component" value="Unassembled WGS sequence"/>
</dbReference>
<protein>
    <submittedName>
        <fullName evidence="1">Uncharacterized protein</fullName>
    </submittedName>
</protein>
<name>A0ABT4B6D0_9ACTN</name>
<dbReference type="EMBL" id="JAPNTZ010000008">
    <property type="protein sequence ID" value="MCY1141180.1"/>
    <property type="molecule type" value="Genomic_DNA"/>
</dbReference>
<organism evidence="1 2">
    <name type="scientific">Paractinoplanes pyxinae</name>
    <dbReference type="NCBI Taxonomy" id="2997416"/>
    <lineage>
        <taxon>Bacteria</taxon>
        <taxon>Bacillati</taxon>
        <taxon>Actinomycetota</taxon>
        <taxon>Actinomycetes</taxon>
        <taxon>Micromonosporales</taxon>
        <taxon>Micromonosporaceae</taxon>
        <taxon>Paractinoplanes</taxon>
    </lineage>
</organism>
<accession>A0ABT4B6D0</accession>
<evidence type="ECO:0000313" key="1">
    <source>
        <dbReference type="EMBL" id="MCY1141180.1"/>
    </source>
</evidence>
<evidence type="ECO:0000313" key="2">
    <source>
        <dbReference type="Proteomes" id="UP001151002"/>
    </source>
</evidence>
<gene>
    <name evidence="1" type="ORF">OWR29_24540</name>
</gene>
<sequence length="44" mass="5170">MNQPWRPVWWLMAAETRSRTARAWIISLTESVVINRSVTPSTNR</sequence>
<proteinExistence type="predicted"/>
<reference evidence="1" key="1">
    <citation type="submission" date="2022-11" db="EMBL/GenBank/DDBJ databases">
        <authorList>
            <person name="Somphong A."/>
            <person name="Phongsopitanun W."/>
        </authorList>
    </citation>
    <scope>NUCLEOTIDE SEQUENCE</scope>
    <source>
        <strain evidence="1">Pm04-4</strain>
    </source>
</reference>
<keyword evidence="2" id="KW-1185">Reference proteome</keyword>